<accession>A0A1K1SQJ3</accession>
<dbReference type="EMBL" id="CP140154">
    <property type="protein sequence ID" value="WQG86833.1"/>
    <property type="molecule type" value="Genomic_DNA"/>
</dbReference>
<evidence type="ECO:0000313" key="3">
    <source>
        <dbReference type="Proteomes" id="UP000183788"/>
    </source>
</evidence>
<evidence type="ECO:0000313" key="1">
    <source>
        <dbReference type="EMBL" id="SFW86585.1"/>
    </source>
</evidence>
<evidence type="ECO:0000313" key="2">
    <source>
        <dbReference type="EMBL" id="WQG86833.1"/>
    </source>
</evidence>
<dbReference type="STRING" id="1004.SAMN05661012_05919"/>
<dbReference type="AlphaFoldDB" id="A0A1K1SQJ3"/>
<keyword evidence="4" id="KW-1185">Reference proteome</keyword>
<proteinExistence type="predicted"/>
<protein>
    <submittedName>
        <fullName evidence="1">Uncharacterized protein</fullName>
    </submittedName>
</protein>
<dbReference type="EMBL" id="FPIZ01000029">
    <property type="protein sequence ID" value="SFW86585.1"/>
    <property type="molecule type" value="Genomic_DNA"/>
</dbReference>
<dbReference type="Proteomes" id="UP000183788">
    <property type="component" value="Unassembled WGS sequence"/>
</dbReference>
<sequence length="164" mass="19122">MSINFHGGDCQESPRTDSEFGICDEGNARKAYSDVNYPEKWMAKVENPSNLETTFTAIDYCIELKRPDGSMDNRCDGMLTYSDNIIFIELKDQQARWISHAVDQLETTIQYYIAHHDINKFKHKRAYAANRAHPKFQRSTLELSQKFFSKYRIRLIVQANIKIC</sequence>
<reference evidence="2 4" key="2">
    <citation type="submission" date="2023-11" db="EMBL/GenBank/DDBJ databases">
        <title>MicrobeMod: A computational toolkit for identifying prokaryotic methylation and restriction-modification with nanopore sequencing.</title>
        <authorList>
            <person name="Crits-Christoph A."/>
            <person name="Kang S.C."/>
            <person name="Lee H."/>
            <person name="Ostrov N."/>
        </authorList>
    </citation>
    <scope>NUCLEOTIDE SEQUENCE [LARGE SCALE GENOMIC DNA]</scope>
    <source>
        <strain evidence="2 4">ATCC 23090</strain>
    </source>
</reference>
<name>A0A1K1SQJ3_9BACT</name>
<dbReference type="Proteomes" id="UP001326715">
    <property type="component" value="Chromosome"/>
</dbReference>
<evidence type="ECO:0000313" key="4">
    <source>
        <dbReference type="Proteomes" id="UP001326715"/>
    </source>
</evidence>
<reference evidence="1 3" key="1">
    <citation type="submission" date="2016-11" db="EMBL/GenBank/DDBJ databases">
        <authorList>
            <person name="Jaros S."/>
            <person name="Januszkiewicz K."/>
            <person name="Wedrychowicz H."/>
        </authorList>
    </citation>
    <scope>NUCLEOTIDE SEQUENCE [LARGE SCALE GENOMIC DNA]</scope>
    <source>
        <strain evidence="1 3">DSM 784</strain>
    </source>
</reference>
<organism evidence="1 3">
    <name type="scientific">Chitinophaga sancti</name>
    <dbReference type="NCBI Taxonomy" id="1004"/>
    <lineage>
        <taxon>Bacteria</taxon>
        <taxon>Pseudomonadati</taxon>
        <taxon>Bacteroidota</taxon>
        <taxon>Chitinophagia</taxon>
        <taxon>Chitinophagales</taxon>
        <taxon>Chitinophagaceae</taxon>
        <taxon>Chitinophaga</taxon>
    </lineage>
</organism>
<gene>
    <name evidence="1" type="ORF">SAMN05661012_05919</name>
    <name evidence="2" type="ORF">SR876_18095</name>
</gene>
<dbReference type="RefSeq" id="WP_072365373.1">
    <property type="nucleotide sequence ID" value="NZ_CP139972.1"/>
</dbReference>
<dbReference type="OrthoDB" id="1030692at2"/>